<feature type="region of interest" description="Disordered" evidence="1">
    <location>
        <begin position="279"/>
        <end position="301"/>
    </location>
</feature>
<name>A0A0G1DI16_9BACT</name>
<dbReference type="SUPFAM" id="SSF63446">
    <property type="entry name" value="Type I dockerin domain"/>
    <property type="match status" value="1"/>
</dbReference>
<accession>A0A0G1DI16</accession>
<organism evidence="2 3">
    <name type="scientific">Candidatus Daviesbacteria bacterium GW2011_GWA2_42_7</name>
    <dbReference type="NCBI Taxonomy" id="1618425"/>
    <lineage>
        <taxon>Bacteria</taxon>
        <taxon>Candidatus Daviesiibacteriota</taxon>
    </lineage>
</organism>
<dbReference type="EMBL" id="LCEJ01000022">
    <property type="protein sequence ID" value="KKS70461.1"/>
    <property type="molecule type" value="Genomic_DNA"/>
</dbReference>
<evidence type="ECO:0000313" key="3">
    <source>
        <dbReference type="Proteomes" id="UP000034785"/>
    </source>
</evidence>
<gene>
    <name evidence="2" type="ORF">UV41_C0022G0002</name>
</gene>
<proteinExistence type="predicted"/>
<dbReference type="Gene3D" id="1.10.1330.10">
    <property type="entry name" value="Dockerin domain"/>
    <property type="match status" value="1"/>
</dbReference>
<reference evidence="2 3" key="1">
    <citation type="journal article" date="2015" name="Nature">
        <title>rRNA introns, odd ribosomes, and small enigmatic genomes across a large radiation of phyla.</title>
        <authorList>
            <person name="Brown C.T."/>
            <person name="Hug L.A."/>
            <person name="Thomas B.C."/>
            <person name="Sharon I."/>
            <person name="Castelle C.J."/>
            <person name="Singh A."/>
            <person name="Wilkins M.J."/>
            <person name="Williams K.H."/>
            <person name="Banfield J.F."/>
        </authorList>
    </citation>
    <scope>NUCLEOTIDE SEQUENCE [LARGE SCALE GENOMIC DNA]</scope>
</reference>
<dbReference type="CDD" id="cd14256">
    <property type="entry name" value="Dockerin_I"/>
    <property type="match status" value="1"/>
</dbReference>
<protein>
    <recommendedName>
        <fullName evidence="4">Dockerin domain-containing protein</fullName>
    </recommendedName>
</protein>
<evidence type="ECO:0008006" key="4">
    <source>
        <dbReference type="Google" id="ProtNLM"/>
    </source>
</evidence>
<evidence type="ECO:0000256" key="1">
    <source>
        <dbReference type="SAM" id="MobiDB-lite"/>
    </source>
</evidence>
<evidence type="ECO:0000313" key="2">
    <source>
        <dbReference type="EMBL" id="KKS70461.1"/>
    </source>
</evidence>
<dbReference type="AlphaFoldDB" id="A0A0G1DI16"/>
<sequence length="708" mass="75480">MYKSREKGFVQIFLFLLLLAGLGLGLWLVQTKTGFFSKAAPVVPTTPETSFELEAQAATEAPFADAAALKSVSVGQKFRVDIWARSDIDAANLFVVNLKFDQDKLKVVGVNPRGANSFVNQWIDMDFSNNSGNVKMVGGVNCAFAGWAIDGDSQETPLQVDFWLEKNKPANVDLPENIYLGWIRADQNRADLPFVNKSHGFNFSASDILASWVSPNGTTYNPKEQLFTGQQRTVTAFGINIDSEGNRKDKNDPGGPLLHTGLANGPKTVNCAALAVTPTPGSLSPTSAPTPTTAPVNSPVPTQSPTLMVARLLGSVIFEAKTSGSANIRFADNSQILRLSDQADILPWNNSDHSYRRGLTLQISQSPTAALNITSGSQDAKVGDTITFRAYLSNASSGQIWITKGDGAVSFPCPDGSIRHISNQKYWCLLKEDNGTSLEGSYTVSEVGSYTATVNAFVHDNRSGSGPGDQCTGTPSFIGYDTNTWSSCGDTSSQTKTVSGGTSFPTPAPTALWCIDVTADAPLGKDASGKNLYIANSDSEGWQAIKFMVHVSPENAEYTVGNWSALPPAGLPPSDVIANFQGGSGNFGFSSKTSGIYTIKASISTPLRFFLMNDCPEKRISVNSITQQATTSTQSVKLSDVEVQNLRHDGDVNSDSKFDLADMSALLAQFNQSGQSEADLTSDGVVNSSDVIKLKSILTQKGVLGGGQ</sequence>
<dbReference type="InterPro" id="IPR036439">
    <property type="entry name" value="Dockerin_dom_sf"/>
</dbReference>
<dbReference type="GO" id="GO:0000272">
    <property type="term" value="P:polysaccharide catabolic process"/>
    <property type="evidence" value="ECO:0007669"/>
    <property type="project" value="InterPro"/>
</dbReference>
<comment type="caution">
    <text evidence="2">The sequence shown here is derived from an EMBL/GenBank/DDBJ whole genome shotgun (WGS) entry which is preliminary data.</text>
</comment>
<dbReference type="Proteomes" id="UP000034785">
    <property type="component" value="Unassembled WGS sequence"/>
</dbReference>
<dbReference type="PATRIC" id="fig|1618425.3.peg.436"/>